<dbReference type="EMBL" id="MHOP01000002">
    <property type="protein sequence ID" value="OGZ66666.1"/>
    <property type="molecule type" value="Genomic_DNA"/>
</dbReference>
<keyword evidence="1" id="KW-0812">Transmembrane</keyword>
<dbReference type="Proteomes" id="UP000178774">
    <property type="component" value="Unassembled WGS sequence"/>
</dbReference>
<protein>
    <submittedName>
        <fullName evidence="2">Uncharacterized protein</fullName>
    </submittedName>
</protein>
<dbReference type="SUPFAM" id="SSF103481">
    <property type="entry name" value="Multidrug resistance efflux transporter EmrE"/>
    <property type="match status" value="1"/>
</dbReference>
<keyword evidence="1" id="KW-1133">Transmembrane helix</keyword>
<accession>A0A1G2HVT3</accession>
<evidence type="ECO:0000313" key="2">
    <source>
        <dbReference type="EMBL" id="OGZ66666.1"/>
    </source>
</evidence>
<feature type="transmembrane region" description="Helical" evidence="1">
    <location>
        <begin position="88"/>
        <end position="104"/>
    </location>
</feature>
<sequence length="105" mass="11670">MNFFYQILFVLITTGFFVAGNTITAHWARTNQQWLWIPIFLCAAIGYMLFGLLIRQTNFSVSVGLVDALLVVISIAIGVFILKDTVNIQQMIGLAFACLAVILLV</sequence>
<keyword evidence="1" id="KW-0472">Membrane</keyword>
<gene>
    <name evidence="2" type="ORF">A2822_00520</name>
</gene>
<comment type="caution">
    <text evidence="2">The sequence shown here is derived from an EMBL/GenBank/DDBJ whole genome shotgun (WGS) entry which is preliminary data.</text>
</comment>
<reference evidence="2 3" key="1">
    <citation type="journal article" date="2016" name="Nat. Commun.">
        <title>Thousands of microbial genomes shed light on interconnected biogeochemical processes in an aquifer system.</title>
        <authorList>
            <person name="Anantharaman K."/>
            <person name="Brown C.T."/>
            <person name="Hug L.A."/>
            <person name="Sharon I."/>
            <person name="Castelle C.J."/>
            <person name="Probst A.J."/>
            <person name="Thomas B.C."/>
            <person name="Singh A."/>
            <person name="Wilkins M.J."/>
            <person name="Karaoz U."/>
            <person name="Brodie E.L."/>
            <person name="Williams K.H."/>
            <person name="Hubbard S.S."/>
            <person name="Banfield J.F."/>
        </authorList>
    </citation>
    <scope>NUCLEOTIDE SEQUENCE [LARGE SCALE GENOMIC DNA]</scope>
</reference>
<dbReference type="InterPro" id="IPR037185">
    <property type="entry name" value="EmrE-like"/>
</dbReference>
<feature type="transmembrane region" description="Helical" evidence="1">
    <location>
        <begin position="61"/>
        <end position="82"/>
    </location>
</feature>
<evidence type="ECO:0000256" key="1">
    <source>
        <dbReference type="SAM" id="Phobius"/>
    </source>
</evidence>
<organism evidence="2 3">
    <name type="scientific">Candidatus Staskawiczbacteria bacterium RIFCSPHIGHO2_01_FULL_41_41</name>
    <dbReference type="NCBI Taxonomy" id="1802203"/>
    <lineage>
        <taxon>Bacteria</taxon>
        <taxon>Candidatus Staskawicziibacteriota</taxon>
    </lineage>
</organism>
<feature type="transmembrane region" description="Helical" evidence="1">
    <location>
        <begin position="7"/>
        <end position="28"/>
    </location>
</feature>
<proteinExistence type="predicted"/>
<evidence type="ECO:0000313" key="3">
    <source>
        <dbReference type="Proteomes" id="UP000178774"/>
    </source>
</evidence>
<name>A0A1G2HVT3_9BACT</name>
<dbReference type="AlphaFoldDB" id="A0A1G2HVT3"/>
<dbReference type="Gene3D" id="1.10.3730.20">
    <property type="match status" value="1"/>
</dbReference>
<feature type="transmembrane region" description="Helical" evidence="1">
    <location>
        <begin position="34"/>
        <end position="54"/>
    </location>
</feature>